<dbReference type="EMBL" id="JAJEKE010000001">
    <property type="protein sequence ID" value="MCQ1528094.1"/>
    <property type="molecule type" value="Genomic_DNA"/>
</dbReference>
<evidence type="ECO:0000313" key="3">
    <source>
        <dbReference type="Proteomes" id="UP001651880"/>
    </source>
</evidence>
<dbReference type="SUPFAM" id="SSF53448">
    <property type="entry name" value="Nucleotide-diphospho-sugar transferases"/>
    <property type="match status" value="1"/>
</dbReference>
<organism evidence="2 3">
    <name type="scientific">Lutispora saccharofermentans</name>
    <dbReference type="NCBI Taxonomy" id="3024236"/>
    <lineage>
        <taxon>Bacteria</taxon>
        <taxon>Bacillati</taxon>
        <taxon>Bacillota</taxon>
        <taxon>Clostridia</taxon>
        <taxon>Lutisporales</taxon>
        <taxon>Lutisporaceae</taxon>
        <taxon>Lutispora</taxon>
    </lineage>
</organism>
<sequence length="321" mass="37752">MNETINNYCTIVSKEYFIKSLALYDSICRHSRNGFHLWICAMDNASYDVMRKINLANTTIIDIASVENNFLLNAKNNRSITEYCWTVKASFIKFIIKHNRGIDSIIYTDADTYLFSEPSMLFQQLVKNDALLTCHNFSDKFLHLNKQKGKYNAGIIGFKNSIRALNILNWWEAKCVEWCYDQVIPNRFADQKYLEVIPRKHARIFIAKPLVANAAMWNIENRKLELKEEKVYLDEDILIFFHFSSFFIISESELDLWKWDYPKLNEEIREIIYRPYIKSILKGMSLIKRQGEELSKFLPESYNVNSASNYMKIEGSKSTLI</sequence>
<dbReference type="InterPro" id="IPR029044">
    <property type="entry name" value="Nucleotide-diphossugar_trans"/>
</dbReference>
<evidence type="ECO:0000259" key="1">
    <source>
        <dbReference type="Pfam" id="PF03407"/>
    </source>
</evidence>
<gene>
    <name evidence="2" type="ORF">LJD61_00820</name>
</gene>
<feature type="domain" description="Nucleotide-diphospho-sugar transferase" evidence="1">
    <location>
        <begin position="36"/>
        <end position="192"/>
    </location>
</feature>
<reference evidence="2 3" key="1">
    <citation type="submission" date="2021-10" db="EMBL/GenBank/DDBJ databases">
        <title>Lutispora strain m25 sp. nov., a thermophilic, non-spore-forming bacterium isolated from a lab-scale methanogenic bioreactor digesting anaerobic sludge.</title>
        <authorList>
            <person name="El Houari A."/>
            <person name="Mcdonald J."/>
        </authorList>
    </citation>
    <scope>NUCLEOTIDE SEQUENCE [LARGE SCALE GENOMIC DNA]</scope>
    <source>
        <strain evidence="3">m25</strain>
    </source>
</reference>
<protein>
    <submittedName>
        <fullName evidence="2">Glycosyltransferase family 77 protein</fullName>
    </submittedName>
</protein>
<dbReference type="Pfam" id="PF03407">
    <property type="entry name" value="Nucleotid_trans"/>
    <property type="match status" value="1"/>
</dbReference>
<proteinExistence type="predicted"/>
<comment type="caution">
    <text evidence="2">The sequence shown here is derived from an EMBL/GenBank/DDBJ whole genome shotgun (WGS) entry which is preliminary data.</text>
</comment>
<dbReference type="Gene3D" id="3.90.550.10">
    <property type="entry name" value="Spore Coat Polysaccharide Biosynthesis Protein SpsA, Chain A"/>
    <property type="match status" value="1"/>
</dbReference>
<name>A0ABT1NBT6_9FIRM</name>
<dbReference type="Proteomes" id="UP001651880">
    <property type="component" value="Unassembled WGS sequence"/>
</dbReference>
<dbReference type="InterPro" id="IPR005069">
    <property type="entry name" value="Nucl-diP-sugar_transferase"/>
</dbReference>
<accession>A0ABT1NBT6</accession>
<keyword evidence="3" id="KW-1185">Reference proteome</keyword>
<evidence type="ECO:0000313" key="2">
    <source>
        <dbReference type="EMBL" id="MCQ1528094.1"/>
    </source>
</evidence>
<dbReference type="RefSeq" id="WP_255225599.1">
    <property type="nucleotide sequence ID" value="NZ_JAJEKE010000001.1"/>
</dbReference>